<dbReference type="NCBIfam" id="TIGR00055">
    <property type="entry name" value="uppS"/>
    <property type="match status" value="1"/>
</dbReference>
<sequence length="397" mass="44926">MHTLLAGTRPQLRHRAIPAQRGALSTLNDSNDILALRTACGTFGVVCLSVLVFSFLGYIALALPKLYARRGAPRVAKTDIVNQSPHASHNVRHLGIIMDGNRRYGRRYGRRHGTATRDPDVPVLRQIREEMCSVPEFTVTDSAIRQSRWLSTCYKRFVAAIQHTSLDGHRVGGEKLLEVINFCMEARISIMTVYAFSTDNWNRPAAEVDALMLLFFFFFDRIQKVALDRHIFVRFISTEPCRLPPRVVEFMRSVEGETRAVQPRRLVLNICVSYSGQSEVVAACNRLLARRLRDSTDPAAAAIGTEVTKADLDQEMLRSITQDEHEAEDAQIFGGDVSVEPELILRTSGEQRMSNFLLYECAYSEFVFLNKTWPEVTQEDIQQALSDFACRDKRRGL</sequence>
<dbReference type="InterPro" id="IPR018520">
    <property type="entry name" value="UPP_synth-like_CS"/>
</dbReference>
<evidence type="ECO:0000256" key="3">
    <source>
        <dbReference type="RuleBase" id="RU363018"/>
    </source>
</evidence>
<dbReference type="FunFam" id="3.40.1180.10:FF:000019">
    <property type="entry name" value="Alkyl transferase"/>
    <property type="match status" value="1"/>
</dbReference>
<evidence type="ECO:0000313" key="6">
    <source>
        <dbReference type="Proteomes" id="UP001443563"/>
    </source>
</evidence>
<evidence type="ECO:0000256" key="2">
    <source>
        <dbReference type="ARBA" id="ARBA00022679"/>
    </source>
</evidence>
<dbReference type="EMBL" id="JBAMZJ010000014">
    <property type="protein sequence ID" value="KAL0528722.1"/>
    <property type="molecule type" value="Genomic_DNA"/>
</dbReference>
<evidence type="ECO:0000313" key="5">
    <source>
        <dbReference type="EMBL" id="KAL0528722.1"/>
    </source>
</evidence>
<dbReference type="Proteomes" id="UP001443563">
    <property type="component" value="Unassembled WGS sequence"/>
</dbReference>
<keyword evidence="2 3" id="KW-0808">Transferase</keyword>
<evidence type="ECO:0000256" key="1">
    <source>
        <dbReference type="ARBA" id="ARBA00005432"/>
    </source>
</evidence>
<dbReference type="Gene3D" id="3.40.1180.10">
    <property type="entry name" value="Decaprenyl diphosphate synthase-like"/>
    <property type="match status" value="1"/>
</dbReference>
<keyword evidence="3" id="KW-0472">Membrane</keyword>
<dbReference type="InterPro" id="IPR036424">
    <property type="entry name" value="UPP_synth-like_sf"/>
</dbReference>
<dbReference type="GO" id="GO:0016094">
    <property type="term" value="P:polyprenol biosynthetic process"/>
    <property type="evidence" value="ECO:0007669"/>
    <property type="project" value="TreeGrafter"/>
</dbReference>
<organism evidence="5 7">
    <name type="scientific">Leishmania shawi</name>
    <dbReference type="NCBI Taxonomy" id="5680"/>
    <lineage>
        <taxon>Eukaryota</taxon>
        <taxon>Discoba</taxon>
        <taxon>Euglenozoa</taxon>
        <taxon>Kinetoplastea</taxon>
        <taxon>Metakinetoplastina</taxon>
        <taxon>Trypanosomatida</taxon>
        <taxon>Trypanosomatidae</taxon>
        <taxon>Leishmaniinae</taxon>
        <taxon>Leishmania</taxon>
        <taxon>Leishmania guyanensis species complex</taxon>
    </lineage>
</organism>
<dbReference type="GO" id="GO:0005783">
    <property type="term" value="C:endoplasmic reticulum"/>
    <property type="evidence" value="ECO:0007669"/>
    <property type="project" value="TreeGrafter"/>
</dbReference>
<keyword evidence="3" id="KW-0812">Transmembrane</keyword>
<gene>
    <name evidence="4" type="ORF">Q4I29_001868</name>
    <name evidence="5" type="ORF">Q4I32_001947</name>
</gene>
<dbReference type="Proteomes" id="UP001500493">
    <property type="component" value="Unassembled WGS sequence"/>
</dbReference>
<dbReference type="CDD" id="cd00475">
    <property type="entry name" value="Cis_IPPS"/>
    <property type="match status" value="1"/>
</dbReference>
<name>A0AAW3C341_9TRYP</name>
<dbReference type="Pfam" id="PF01255">
    <property type="entry name" value="Prenyltransf"/>
    <property type="match status" value="1"/>
</dbReference>
<dbReference type="HAMAP" id="MF_01139">
    <property type="entry name" value="ISPT"/>
    <property type="match status" value="1"/>
</dbReference>
<accession>A0AAW3C341</accession>
<dbReference type="AlphaFoldDB" id="A0AAW3C341"/>
<dbReference type="InterPro" id="IPR001441">
    <property type="entry name" value="UPP_synth-like"/>
</dbReference>
<dbReference type="EC" id="2.5.1.-" evidence="3"/>
<evidence type="ECO:0000313" key="7">
    <source>
        <dbReference type="Proteomes" id="UP001500493"/>
    </source>
</evidence>
<dbReference type="PANTHER" id="PTHR10291:SF43">
    <property type="entry name" value="DEHYDRODOLICHYL DIPHOSPHATE SYNTHASE COMPLEX SUBUNIT DHDDS"/>
    <property type="match status" value="1"/>
</dbReference>
<dbReference type="PROSITE" id="PS01066">
    <property type="entry name" value="UPP_SYNTHASE"/>
    <property type="match status" value="1"/>
</dbReference>
<comment type="similarity">
    <text evidence="1 3">Belongs to the UPP synthase family.</text>
</comment>
<protein>
    <recommendedName>
        <fullName evidence="3">Alkyl transferase</fullName>
        <ecNumber evidence="3">2.5.1.-</ecNumber>
    </recommendedName>
</protein>
<proteinExistence type="inferred from homology"/>
<evidence type="ECO:0000313" key="4">
    <source>
        <dbReference type="EMBL" id="KAL0509928.1"/>
    </source>
</evidence>
<dbReference type="EMBL" id="JBAMZM010000014">
    <property type="protein sequence ID" value="KAL0509928.1"/>
    <property type="molecule type" value="Genomic_DNA"/>
</dbReference>
<keyword evidence="6" id="KW-1185">Reference proteome</keyword>
<dbReference type="GO" id="GO:0045547">
    <property type="term" value="F:ditrans,polycis-polyprenyl diphosphate synthase [(2E,6E)-farnesyl diphosphate specific] activity"/>
    <property type="evidence" value="ECO:0007669"/>
    <property type="project" value="TreeGrafter"/>
</dbReference>
<keyword evidence="3" id="KW-1133">Transmembrane helix</keyword>
<reference evidence="5 6" key="1">
    <citation type="submission" date="2024-02" db="EMBL/GenBank/DDBJ databases">
        <title>FIRST GENOME SEQUENCES OF Leishmania (Viannia) shawi, Leishmania (Viannia) lindenbergi AND Leishmania (Viannia) utingensis.</title>
        <authorList>
            <person name="Resadore F."/>
            <person name="Custodio M.G.F."/>
            <person name="Boite M.C."/>
            <person name="Cupolillo E."/>
            <person name="Ferreira G.E.M."/>
        </authorList>
    </citation>
    <scope>NUCLEOTIDE SEQUENCE</scope>
    <source>
        <strain evidence="4 6">MCEB/BR/1984/M8408</strain>
        <strain evidence="5">MHOM/BR/2013/18 LTA MLF</strain>
    </source>
</reference>
<dbReference type="SUPFAM" id="SSF64005">
    <property type="entry name" value="Undecaprenyl diphosphate synthase"/>
    <property type="match status" value="1"/>
</dbReference>
<feature type="transmembrane region" description="Helical" evidence="3">
    <location>
        <begin position="34"/>
        <end position="61"/>
    </location>
</feature>
<dbReference type="PANTHER" id="PTHR10291">
    <property type="entry name" value="DEHYDRODOLICHYL DIPHOSPHATE SYNTHASE FAMILY MEMBER"/>
    <property type="match status" value="1"/>
</dbReference>
<comment type="caution">
    <text evidence="5">The sequence shown here is derived from an EMBL/GenBank/DDBJ whole genome shotgun (WGS) entry which is preliminary data.</text>
</comment>